<dbReference type="GeneID" id="71763204"/>
<dbReference type="Proteomes" id="UP001500962">
    <property type="component" value="Unassembled WGS sequence"/>
</dbReference>
<evidence type="ECO:0000313" key="2">
    <source>
        <dbReference type="EMBL" id="GAA0449002.1"/>
    </source>
</evidence>
<dbReference type="EMBL" id="BAAADN010000001">
    <property type="protein sequence ID" value="GAA0449002.1"/>
    <property type="molecule type" value="Genomic_DNA"/>
</dbReference>
<reference evidence="3" key="2">
    <citation type="submission" date="2022-04" db="EMBL/GenBank/DDBJ databases">
        <title>Sequencing and genomic assembly of Halococcus dombrowskii.</title>
        <authorList>
            <person name="Lim S.W."/>
            <person name="MacLea K.S."/>
        </authorList>
    </citation>
    <scope>NUCLEOTIDE SEQUENCE</scope>
    <source>
        <strain evidence="3">H4</strain>
        <plasmid evidence="3">unnamed1</plasmid>
    </source>
</reference>
<gene>
    <name evidence="2" type="ORF">GCM10008985_00430</name>
    <name evidence="3" type="ORF">MUK72_15110</name>
</gene>
<dbReference type="KEGG" id="hdo:MUK72_15110"/>
<dbReference type="Pfam" id="PF10686">
    <property type="entry name" value="YAcAr"/>
    <property type="match status" value="1"/>
</dbReference>
<evidence type="ECO:0000259" key="1">
    <source>
        <dbReference type="Pfam" id="PF10686"/>
    </source>
</evidence>
<sequence>MVTNSSADGDGARSQTTHAPDGLSVIVAGSRSILDCLSPDGQRRIVAEAIDESGFPVAEVVSGTARGVDQLGEDWADEHGIPVERFPADWDTHGRSAGPIRNEEMAEYADALVAIHVNDSRGTADMIDTGRELLGRDRVHRVPVTASE</sequence>
<dbReference type="AlphaFoldDB" id="A0AAV3SBK6"/>
<dbReference type="RefSeq" id="WP_244705944.1">
    <property type="nucleotide sequence ID" value="NZ_BAAADN010000001.1"/>
</dbReference>
<proteinExistence type="predicted"/>
<keyword evidence="4" id="KW-1185">Reference proteome</keyword>
<protein>
    <submittedName>
        <fullName evidence="3">DUF2493 domain-containing protein</fullName>
    </submittedName>
</protein>
<reference evidence="2" key="3">
    <citation type="submission" date="2023-12" db="EMBL/GenBank/DDBJ databases">
        <authorList>
            <person name="Sun Q."/>
            <person name="Inoue M."/>
        </authorList>
    </citation>
    <scope>NUCLEOTIDE SEQUENCE</scope>
    <source>
        <strain evidence="2">JCM 12289</strain>
    </source>
</reference>
<dbReference type="InterPro" id="IPR019627">
    <property type="entry name" value="YAcAr"/>
</dbReference>
<accession>A0AAV3SBK6</accession>
<evidence type="ECO:0000313" key="4">
    <source>
        <dbReference type="Proteomes" id="UP000830542"/>
    </source>
</evidence>
<evidence type="ECO:0000313" key="3">
    <source>
        <dbReference type="EMBL" id="UOO96848.1"/>
    </source>
</evidence>
<dbReference type="EMBL" id="CP095006">
    <property type="protein sequence ID" value="UOO96848.1"/>
    <property type="molecule type" value="Genomic_DNA"/>
</dbReference>
<dbReference type="Proteomes" id="UP000830542">
    <property type="component" value="Plasmid unnamed1"/>
</dbReference>
<reference evidence="2" key="1">
    <citation type="journal article" date="2014" name="Int. J. Syst. Evol. Microbiol.">
        <title>Complete genome sequence of Corynebacterium casei LMG S-19264T (=DSM 44701T), isolated from a smear-ripened cheese.</title>
        <authorList>
            <consortium name="US DOE Joint Genome Institute (JGI-PGF)"/>
            <person name="Walter F."/>
            <person name="Albersmeier A."/>
            <person name="Kalinowski J."/>
            <person name="Ruckert C."/>
        </authorList>
    </citation>
    <scope>NUCLEOTIDE SEQUENCE</scope>
    <source>
        <strain evidence="2">JCM 12289</strain>
    </source>
</reference>
<name>A0AAV3SBK6_HALDO</name>
<feature type="domain" description="YspA cpYpsA-related SLOG" evidence="1">
    <location>
        <begin position="45"/>
        <end position="93"/>
    </location>
</feature>
<evidence type="ECO:0000313" key="5">
    <source>
        <dbReference type="Proteomes" id="UP001500962"/>
    </source>
</evidence>
<keyword evidence="3" id="KW-0614">Plasmid</keyword>
<organism evidence="2 5">
    <name type="scientific">Halococcus dombrowskii</name>
    <dbReference type="NCBI Taxonomy" id="179637"/>
    <lineage>
        <taxon>Archaea</taxon>
        <taxon>Methanobacteriati</taxon>
        <taxon>Methanobacteriota</taxon>
        <taxon>Stenosarchaea group</taxon>
        <taxon>Halobacteria</taxon>
        <taxon>Halobacteriales</taxon>
        <taxon>Halococcaceae</taxon>
        <taxon>Halococcus</taxon>
    </lineage>
</organism>
<geneLocation type="plasmid" evidence="3 4">
    <name>unnamed1</name>
</geneLocation>